<protein>
    <submittedName>
        <fullName evidence="2">Uncharacterized protein</fullName>
    </submittedName>
</protein>
<gene>
    <name evidence="2" type="ORF">ASU33_09710</name>
</gene>
<dbReference type="OrthoDB" id="876970at2"/>
<sequence>MAQDLSSRKRKETEAQRNARNTAYQAEMNGYQQERTDHAVRAAAVRDELRAAEEGMLRKTTLGPGFALRGRVRFQRSADAADRLRVVVPVSGRQLAGEFTQFRYRPNASQPAMAQAAPRALPAASQPTQPAPATVRP</sequence>
<proteinExistence type="predicted"/>
<evidence type="ECO:0000313" key="3">
    <source>
        <dbReference type="Proteomes" id="UP000054223"/>
    </source>
</evidence>
<evidence type="ECO:0000256" key="1">
    <source>
        <dbReference type="SAM" id="MobiDB-lite"/>
    </source>
</evidence>
<reference evidence="2 3" key="1">
    <citation type="submission" date="2015-11" db="EMBL/GenBank/DDBJ databases">
        <title>Solirubrum puertoriconensis gen. nov. an environmental bacteria isolated in Puerto Rico.</title>
        <authorList>
            <person name="Cuebas-Irizarry M.F."/>
            <person name="Montalvo-Rodriguez R."/>
        </authorList>
    </citation>
    <scope>NUCLEOTIDE SEQUENCE [LARGE SCALE GENOMIC DNA]</scope>
    <source>
        <strain evidence="2 3">MC1A</strain>
    </source>
</reference>
<keyword evidence="3" id="KW-1185">Reference proteome</keyword>
<name>A0A9X0L597_SOLP1</name>
<dbReference type="RefSeq" id="WP_059069886.1">
    <property type="nucleotide sequence ID" value="NZ_LNAL01000006.1"/>
</dbReference>
<organism evidence="2 3">
    <name type="scientific">Solirubrum puertoriconensis</name>
    <dbReference type="NCBI Taxonomy" id="1751427"/>
    <lineage>
        <taxon>Bacteria</taxon>
        <taxon>Pseudomonadati</taxon>
        <taxon>Bacteroidota</taxon>
        <taxon>Cytophagia</taxon>
        <taxon>Cytophagales</taxon>
    </lineage>
</organism>
<dbReference type="Proteomes" id="UP000054223">
    <property type="component" value="Unassembled WGS sequence"/>
</dbReference>
<feature type="region of interest" description="Disordered" evidence="1">
    <location>
        <begin position="1"/>
        <end position="36"/>
    </location>
</feature>
<accession>A0A9X0L597</accession>
<dbReference type="EMBL" id="LNAL01000006">
    <property type="protein sequence ID" value="KUG08432.1"/>
    <property type="molecule type" value="Genomic_DNA"/>
</dbReference>
<comment type="caution">
    <text evidence="2">The sequence shown here is derived from an EMBL/GenBank/DDBJ whole genome shotgun (WGS) entry which is preliminary data.</text>
</comment>
<dbReference type="AlphaFoldDB" id="A0A9X0L597"/>
<evidence type="ECO:0000313" key="2">
    <source>
        <dbReference type="EMBL" id="KUG08432.1"/>
    </source>
</evidence>
<feature type="region of interest" description="Disordered" evidence="1">
    <location>
        <begin position="108"/>
        <end position="137"/>
    </location>
</feature>